<name>A0AAD5E1P2_UMBRA</name>
<comment type="caution">
    <text evidence="1">The sequence shown here is derived from an EMBL/GenBank/DDBJ whole genome shotgun (WGS) entry which is preliminary data.</text>
</comment>
<accession>A0AAD5E1P2</accession>
<proteinExistence type="predicted"/>
<evidence type="ECO:0000313" key="1">
    <source>
        <dbReference type="EMBL" id="KAI8575154.1"/>
    </source>
</evidence>
<dbReference type="GeneID" id="75917921"/>
<dbReference type="EMBL" id="MU620996">
    <property type="protein sequence ID" value="KAI8575154.1"/>
    <property type="molecule type" value="Genomic_DNA"/>
</dbReference>
<keyword evidence="2" id="KW-1185">Reference proteome</keyword>
<dbReference type="AlphaFoldDB" id="A0AAD5E1P2"/>
<evidence type="ECO:0000313" key="2">
    <source>
        <dbReference type="Proteomes" id="UP001206595"/>
    </source>
</evidence>
<dbReference type="RefSeq" id="XP_051440158.1">
    <property type="nucleotide sequence ID" value="XM_051592579.1"/>
</dbReference>
<protein>
    <submittedName>
        <fullName evidence="1">Uncharacterized protein</fullName>
    </submittedName>
</protein>
<gene>
    <name evidence="1" type="ORF">K450DRAFT_263071</name>
</gene>
<organism evidence="1 2">
    <name type="scientific">Umbelopsis ramanniana AG</name>
    <dbReference type="NCBI Taxonomy" id="1314678"/>
    <lineage>
        <taxon>Eukaryota</taxon>
        <taxon>Fungi</taxon>
        <taxon>Fungi incertae sedis</taxon>
        <taxon>Mucoromycota</taxon>
        <taxon>Mucoromycotina</taxon>
        <taxon>Umbelopsidomycetes</taxon>
        <taxon>Umbelopsidales</taxon>
        <taxon>Umbelopsidaceae</taxon>
        <taxon>Umbelopsis</taxon>
    </lineage>
</organism>
<sequence>MKGTGGRQHYTSVVCILIIPCNSTYQEISPDWKPEGSSHCRTRQLCSNEYVHINL</sequence>
<dbReference type="Proteomes" id="UP001206595">
    <property type="component" value="Unassembled WGS sequence"/>
</dbReference>
<reference evidence="1" key="2">
    <citation type="journal article" date="2022" name="Proc. Natl. Acad. Sci. U.S.A.">
        <title>Diploid-dominant life cycles characterize the early evolution of Fungi.</title>
        <authorList>
            <person name="Amses K.R."/>
            <person name="Simmons D.R."/>
            <person name="Longcore J.E."/>
            <person name="Mondo S.J."/>
            <person name="Seto K."/>
            <person name="Jeronimo G.H."/>
            <person name="Bonds A.E."/>
            <person name="Quandt C.A."/>
            <person name="Davis W.J."/>
            <person name="Chang Y."/>
            <person name="Federici B.A."/>
            <person name="Kuo A."/>
            <person name="LaButti K."/>
            <person name="Pangilinan J."/>
            <person name="Andreopoulos W."/>
            <person name="Tritt A."/>
            <person name="Riley R."/>
            <person name="Hundley H."/>
            <person name="Johnson J."/>
            <person name="Lipzen A."/>
            <person name="Barry K."/>
            <person name="Lang B.F."/>
            <person name="Cuomo C.A."/>
            <person name="Buchler N.E."/>
            <person name="Grigoriev I.V."/>
            <person name="Spatafora J.W."/>
            <person name="Stajich J.E."/>
            <person name="James T.Y."/>
        </authorList>
    </citation>
    <scope>NUCLEOTIDE SEQUENCE</scope>
    <source>
        <strain evidence="1">AG</strain>
    </source>
</reference>
<reference evidence="1" key="1">
    <citation type="submission" date="2021-06" db="EMBL/GenBank/DDBJ databases">
        <authorList>
            <consortium name="DOE Joint Genome Institute"/>
            <person name="Mondo S.J."/>
            <person name="Amses K.R."/>
            <person name="Simmons D.R."/>
            <person name="Longcore J.E."/>
            <person name="Seto K."/>
            <person name="Alves G.H."/>
            <person name="Bonds A.E."/>
            <person name="Quandt C.A."/>
            <person name="Davis W.J."/>
            <person name="Chang Y."/>
            <person name="Letcher P.M."/>
            <person name="Powell M.J."/>
            <person name="Kuo A."/>
            <person name="Labutti K."/>
            <person name="Pangilinan J."/>
            <person name="Andreopoulos W."/>
            <person name="Tritt A."/>
            <person name="Riley R."/>
            <person name="Hundley H."/>
            <person name="Johnson J."/>
            <person name="Lipzen A."/>
            <person name="Barry K."/>
            <person name="Berbee M.L."/>
            <person name="Buchler N.E."/>
            <person name="Grigoriev I.V."/>
            <person name="Spatafora J.W."/>
            <person name="Stajich J.E."/>
            <person name="James T.Y."/>
        </authorList>
    </citation>
    <scope>NUCLEOTIDE SEQUENCE</scope>
    <source>
        <strain evidence="1">AG</strain>
    </source>
</reference>